<dbReference type="Pfam" id="PF00069">
    <property type="entry name" value="Pkinase"/>
    <property type="match status" value="1"/>
</dbReference>
<dbReference type="Gene3D" id="1.10.510.10">
    <property type="entry name" value="Transferase(Phosphotransferase) domain 1"/>
    <property type="match status" value="1"/>
</dbReference>
<dbReference type="EC" id="2.7.11.1" evidence="1"/>
<keyword evidence="13" id="KW-1185">Reference proteome</keyword>
<dbReference type="SUPFAM" id="SSF56112">
    <property type="entry name" value="Protein kinase-like (PK-like)"/>
    <property type="match status" value="1"/>
</dbReference>
<evidence type="ECO:0000256" key="7">
    <source>
        <dbReference type="ARBA" id="ARBA00023193"/>
    </source>
</evidence>
<evidence type="ECO:0000256" key="8">
    <source>
        <dbReference type="ARBA" id="ARBA00037982"/>
    </source>
</evidence>
<dbReference type="PANTHER" id="PTHR11042:SF160">
    <property type="entry name" value="EUKARYOTIC TRANSLATION INITIATION FACTOR 2-ALPHA KINASE 1"/>
    <property type="match status" value="1"/>
</dbReference>
<comment type="similarity">
    <text evidence="8">Belongs to the protein kinase superfamily. Ser/Thr protein kinase family. GCN2 subfamily.</text>
</comment>
<dbReference type="EMBL" id="JARZHI010000027">
    <property type="protein sequence ID" value="MDI1433224.1"/>
    <property type="molecule type" value="Genomic_DNA"/>
</dbReference>
<protein>
    <recommendedName>
        <fullName evidence="1">non-specific serine/threonine protein kinase</fullName>
        <ecNumber evidence="1">2.7.11.1</ecNumber>
    </recommendedName>
</protein>
<dbReference type="SMART" id="SM00220">
    <property type="entry name" value="S_TKc"/>
    <property type="match status" value="1"/>
</dbReference>
<name>A0ABT6NY42_9BACT</name>
<evidence type="ECO:0000256" key="3">
    <source>
        <dbReference type="ARBA" id="ARBA00022679"/>
    </source>
</evidence>
<dbReference type="RefSeq" id="WP_284720992.1">
    <property type="nucleotide sequence ID" value="NZ_JARZHI010000027.1"/>
</dbReference>
<dbReference type="Gene3D" id="3.30.200.20">
    <property type="entry name" value="Phosphorylase Kinase, domain 1"/>
    <property type="match status" value="1"/>
</dbReference>
<dbReference type="Proteomes" id="UP001160301">
    <property type="component" value="Unassembled WGS sequence"/>
</dbReference>
<feature type="domain" description="Protein kinase" evidence="11">
    <location>
        <begin position="26"/>
        <end position="287"/>
    </location>
</feature>
<dbReference type="InterPro" id="IPR050339">
    <property type="entry name" value="CC_SR_Kinase"/>
</dbReference>
<keyword evidence="7" id="KW-0652">Protein synthesis inhibitor</keyword>
<comment type="catalytic activity">
    <reaction evidence="10">
        <text>L-seryl-[protein] + ATP = O-phospho-L-seryl-[protein] + ADP + H(+)</text>
        <dbReference type="Rhea" id="RHEA:17989"/>
        <dbReference type="Rhea" id="RHEA-COMP:9863"/>
        <dbReference type="Rhea" id="RHEA-COMP:11604"/>
        <dbReference type="ChEBI" id="CHEBI:15378"/>
        <dbReference type="ChEBI" id="CHEBI:29999"/>
        <dbReference type="ChEBI" id="CHEBI:30616"/>
        <dbReference type="ChEBI" id="CHEBI:83421"/>
        <dbReference type="ChEBI" id="CHEBI:456216"/>
        <dbReference type="EC" id="2.7.11.1"/>
    </reaction>
    <physiologicalReaction direction="left-to-right" evidence="10">
        <dbReference type="Rhea" id="RHEA:17990"/>
    </physiologicalReaction>
</comment>
<accession>A0ABT6NY42</accession>
<evidence type="ECO:0000256" key="5">
    <source>
        <dbReference type="ARBA" id="ARBA00022777"/>
    </source>
</evidence>
<organism evidence="12 13">
    <name type="scientific">Polyangium sorediatum</name>
    <dbReference type="NCBI Taxonomy" id="889274"/>
    <lineage>
        <taxon>Bacteria</taxon>
        <taxon>Pseudomonadati</taxon>
        <taxon>Myxococcota</taxon>
        <taxon>Polyangia</taxon>
        <taxon>Polyangiales</taxon>
        <taxon>Polyangiaceae</taxon>
        <taxon>Polyangium</taxon>
    </lineage>
</organism>
<keyword evidence="5 12" id="KW-0418">Kinase</keyword>
<dbReference type="InterPro" id="IPR008271">
    <property type="entry name" value="Ser/Thr_kinase_AS"/>
</dbReference>
<evidence type="ECO:0000256" key="9">
    <source>
        <dbReference type="ARBA" id="ARBA00048659"/>
    </source>
</evidence>
<proteinExistence type="inferred from homology"/>
<keyword evidence="6" id="KW-0067">ATP-binding</keyword>
<dbReference type="InterPro" id="IPR000719">
    <property type="entry name" value="Prot_kinase_dom"/>
</dbReference>
<dbReference type="InterPro" id="IPR011009">
    <property type="entry name" value="Kinase-like_dom_sf"/>
</dbReference>
<comment type="catalytic activity">
    <reaction evidence="9">
        <text>L-threonyl-[protein] + ATP = O-phospho-L-threonyl-[protein] + ADP + H(+)</text>
        <dbReference type="Rhea" id="RHEA:46608"/>
        <dbReference type="Rhea" id="RHEA-COMP:11060"/>
        <dbReference type="Rhea" id="RHEA-COMP:11605"/>
        <dbReference type="ChEBI" id="CHEBI:15378"/>
        <dbReference type="ChEBI" id="CHEBI:30013"/>
        <dbReference type="ChEBI" id="CHEBI:30616"/>
        <dbReference type="ChEBI" id="CHEBI:61977"/>
        <dbReference type="ChEBI" id="CHEBI:456216"/>
        <dbReference type="EC" id="2.7.11.1"/>
    </reaction>
    <physiologicalReaction direction="left-to-right" evidence="9">
        <dbReference type="Rhea" id="RHEA:46609"/>
    </physiologicalReaction>
</comment>
<gene>
    <name evidence="12" type="ORF">QHF89_27255</name>
</gene>
<evidence type="ECO:0000256" key="2">
    <source>
        <dbReference type="ARBA" id="ARBA00022527"/>
    </source>
</evidence>
<dbReference type="CDD" id="cd14014">
    <property type="entry name" value="STKc_PknB_like"/>
    <property type="match status" value="1"/>
</dbReference>
<comment type="caution">
    <text evidence="12">The sequence shown here is derived from an EMBL/GenBank/DDBJ whole genome shotgun (WGS) entry which is preliminary data.</text>
</comment>
<keyword evidence="2" id="KW-0723">Serine/threonine-protein kinase</keyword>
<evidence type="ECO:0000256" key="4">
    <source>
        <dbReference type="ARBA" id="ARBA00022741"/>
    </source>
</evidence>
<dbReference type="PROSITE" id="PS00108">
    <property type="entry name" value="PROTEIN_KINASE_ST"/>
    <property type="match status" value="1"/>
</dbReference>
<dbReference type="PANTHER" id="PTHR11042">
    <property type="entry name" value="EUKARYOTIC TRANSLATION INITIATION FACTOR 2-ALPHA KINASE EIF2-ALPHA KINASE -RELATED"/>
    <property type="match status" value="1"/>
</dbReference>
<evidence type="ECO:0000259" key="11">
    <source>
        <dbReference type="PROSITE" id="PS50011"/>
    </source>
</evidence>
<dbReference type="PROSITE" id="PS50011">
    <property type="entry name" value="PROTEIN_KINASE_DOM"/>
    <property type="match status" value="1"/>
</dbReference>
<reference evidence="12 13" key="1">
    <citation type="submission" date="2023-04" db="EMBL/GenBank/DDBJ databases">
        <title>The genome sequence of Polyangium sorediatum DSM14670.</title>
        <authorList>
            <person name="Zhang X."/>
        </authorList>
    </citation>
    <scope>NUCLEOTIDE SEQUENCE [LARGE SCALE GENOMIC DNA]</scope>
    <source>
        <strain evidence="12 13">DSM 14670</strain>
    </source>
</reference>
<dbReference type="GO" id="GO:0004674">
    <property type="term" value="F:protein serine/threonine kinase activity"/>
    <property type="evidence" value="ECO:0007669"/>
    <property type="project" value="UniProtKB-EC"/>
</dbReference>
<evidence type="ECO:0000313" key="12">
    <source>
        <dbReference type="EMBL" id="MDI1433224.1"/>
    </source>
</evidence>
<sequence>MAVGDSHTLEDKMHLDTTLPPNQFRFKYGRLLGEGGLGRVDEIVIALSNCVGLQPGQRLACKRLNDSWKDHPVMRQRFEREIAALKAMSHTAIVAYQGENLGDSLERFYIMPLYPKSLRDLLGGYPDGIEAGYIAGLGARLADALQYAHNLGFIHRDLKPENVLMDAQNNPVIADWGLGYFVHKHSKVLKPLTMGGMGTEYYCSLEQWNTGKCDNRGDVYSLGIMLAELLTGRQTPINPVGGGIRLNVLAGYTEHEQRFNALIQRMTYVVPSGRPSSMAEVATELWALANW</sequence>
<keyword evidence="3 12" id="KW-0808">Transferase</keyword>
<evidence type="ECO:0000256" key="6">
    <source>
        <dbReference type="ARBA" id="ARBA00022840"/>
    </source>
</evidence>
<evidence type="ECO:0000313" key="13">
    <source>
        <dbReference type="Proteomes" id="UP001160301"/>
    </source>
</evidence>
<evidence type="ECO:0000256" key="10">
    <source>
        <dbReference type="ARBA" id="ARBA00048977"/>
    </source>
</evidence>
<evidence type="ECO:0000256" key="1">
    <source>
        <dbReference type="ARBA" id="ARBA00012513"/>
    </source>
</evidence>
<keyword evidence="4" id="KW-0547">Nucleotide-binding</keyword>